<dbReference type="EMBL" id="FLQY01000041">
    <property type="protein sequence ID" value="SBT04738.1"/>
    <property type="molecule type" value="Genomic_DNA"/>
</dbReference>
<dbReference type="AlphaFoldDB" id="A0A1A8XLB5"/>
<gene>
    <name evidence="1" type="ORF">PROAA_1350003</name>
</gene>
<accession>A0A1A8XLB5</accession>
<proteinExistence type="predicted"/>
<dbReference type="Proteomes" id="UP000199600">
    <property type="component" value="Unassembled WGS sequence"/>
</dbReference>
<protein>
    <submittedName>
        <fullName evidence="1">Uncharacterized protein</fullName>
    </submittedName>
</protein>
<name>A0A1A8XLB5_9RHOO</name>
<keyword evidence="2" id="KW-1185">Reference proteome</keyword>
<evidence type="ECO:0000313" key="2">
    <source>
        <dbReference type="Proteomes" id="UP000199600"/>
    </source>
</evidence>
<reference evidence="1 2" key="1">
    <citation type="submission" date="2016-06" db="EMBL/GenBank/DDBJ databases">
        <authorList>
            <person name="Kjaerup R.B."/>
            <person name="Dalgaard T.S."/>
            <person name="Juul-Madsen H.R."/>
        </authorList>
    </citation>
    <scope>NUCLEOTIDE SEQUENCE [LARGE SCALE GENOMIC DNA]</scope>
    <source>
        <strain evidence="1">2</strain>
    </source>
</reference>
<sequence>MFESLTPYHEIKGLRSGAGLSRFWT</sequence>
<organism evidence="1 2">
    <name type="scientific">Candidatus Propionivibrio aalborgensis</name>
    <dbReference type="NCBI Taxonomy" id="1860101"/>
    <lineage>
        <taxon>Bacteria</taxon>
        <taxon>Pseudomonadati</taxon>
        <taxon>Pseudomonadota</taxon>
        <taxon>Betaproteobacteria</taxon>
        <taxon>Rhodocyclales</taxon>
        <taxon>Rhodocyclaceae</taxon>
        <taxon>Propionivibrio</taxon>
    </lineage>
</organism>
<evidence type="ECO:0000313" key="1">
    <source>
        <dbReference type="EMBL" id="SBT04738.1"/>
    </source>
</evidence>